<accession>A0A6S7H3I8</accession>
<gene>
    <name evidence="1" type="ORF">PACLA_8A057508</name>
</gene>
<protein>
    <submittedName>
        <fullName evidence="1">Uncharacterized protein</fullName>
    </submittedName>
</protein>
<evidence type="ECO:0000313" key="1">
    <source>
        <dbReference type="EMBL" id="CAB3999194.1"/>
    </source>
</evidence>
<comment type="caution">
    <text evidence="1">The sequence shown here is derived from an EMBL/GenBank/DDBJ whole genome shotgun (WGS) entry which is preliminary data.</text>
</comment>
<evidence type="ECO:0000313" key="2">
    <source>
        <dbReference type="Proteomes" id="UP001152795"/>
    </source>
</evidence>
<sequence>MNRFVVVLSCVLLASIVSSHSLKKKDDKSGTENASKKQMLAPGYYHMECQTKEDCTKKNPKSFCHMFMCVDCLKENVACTQNGQCCDGTECIYGRCKKGAKKDPGAFTSRKNT</sequence>
<dbReference type="OrthoDB" id="6359792at2759"/>
<reference evidence="1" key="1">
    <citation type="submission" date="2020-04" db="EMBL/GenBank/DDBJ databases">
        <authorList>
            <person name="Alioto T."/>
            <person name="Alioto T."/>
            <person name="Gomez Garrido J."/>
        </authorList>
    </citation>
    <scope>NUCLEOTIDE SEQUENCE</scope>
    <source>
        <strain evidence="1">A484AB</strain>
    </source>
</reference>
<name>A0A6S7H3I8_PARCT</name>
<keyword evidence="2" id="KW-1185">Reference proteome</keyword>
<dbReference type="EMBL" id="CACRXK020003535">
    <property type="protein sequence ID" value="CAB3999194.1"/>
    <property type="molecule type" value="Genomic_DNA"/>
</dbReference>
<proteinExistence type="predicted"/>
<dbReference type="AlphaFoldDB" id="A0A6S7H3I8"/>
<dbReference type="Proteomes" id="UP001152795">
    <property type="component" value="Unassembled WGS sequence"/>
</dbReference>
<organism evidence="1 2">
    <name type="scientific">Paramuricea clavata</name>
    <name type="common">Red gorgonian</name>
    <name type="synonym">Violescent sea-whip</name>
    <dbReference type="NCBI Taxonomy" id="317549"/>
    <lineage>
        <taxon>Eukaryota</taxon>
        <taxon>Metazoa</taxon>
        <taxon>Cnidaria</taxon>
        <taxon>Anthozoa</taxon>
        <taxon>Octocorallia</taxon>
        <taxon>Malacalcyonacea</taxon>
        <taxon>Plexauridae</taxon>
        <taxon>Paramuricea</taxon>
    </lineage>
</organism>